<dbReference type="PANTHER" id="PTHR18945">
    <property type="entry name" value="NEUROTRANSMITTER GATED ION CHANNEL"/>
    <property type="match status" value="1"/>
</dbReference>
<evidence type="ECO:0000256" key="2">
    <source>
        <dbReference type="ARBA" id="ARBA00023136"/>
    </source>
</evidence>
<dbReference type="Proteomes" id="UP000285301">
    <property type="component" value="Unassembled WGS sequence"/>
</dbReference>
<evidence type="ECO:0000313" key="5">
    <source>
        <dbReference type="EMBL" id="RWS01331.1"/>
    </source>
</evidence>
<comment type="caution">
    <text evidence="5">The sequence shown here is derived from an EMBL/GenBank/DDBJ whole genome shotgun (WGS) entry which is preliminary data.</text>
</comment>
<evidence type="ECO:0000259" key="4">
    <source>
        <dbReference type="Pfam" id="PF02931"/>
    </source>
</evidence>
<dbReference type="Gene3D" id="2.70.170.10">
    <property type="entry name" value="Neurotransmitter-gated ion-channel ligand-binding domain"/>
    <property type="match status" value="1"/>
</dbReference>
<dbReference type="PROSITE" id="PS00236">
    <property type="entry name" value="NEUROTR_ION_CHANNEL"/>
    <property type="match status" value="1"/>
</dbReference>
<dbReference type="OrthoDB" id="6514602at2759"/>
<feature type="non-terminal residue" evidence="5">
    <location>
        <position position="1"/>
    </location>
</feature>
<comment type="similarity">
    <text evidence="3">Belongs to the ligand-gated ion channel (TC 1.A.9) family.</text>
</comment>
<evidence type="ECO:0000256" key="1">
    <source>
        <dbReference type="ARBA" id="ARBA00004141"/>
    </source>
</evidence>
<dbReference type="STRING" id="1965070.A0A3S3RI92"/>
<dbReference type="InterPro" id="IPR036734">
    <property type="entry name" value="Neur_chan_lig-bd_sf"/>
</dbReference>
<proteinExistence type="inferred from homology"/>
<sequence length="175" mass="20452">ISSQNLREIEKKILDEILDPKRYDRRIRPSGNVTTYQKGDKDYSNKNPVVVEMNMFVRRISNFDEKNQAITMQITLRQSWTDERLKFSPNEADLINFVNLEDAASIWTPDLFISNEISGKQHTLLKPNLLIRIFPNGRVLYSTRLTLTLSCPMDFSRFPHDYQTCTIKLASCMKM</sequence>
<evidence type="ECO:0000313" key="6">
    <source>
        <dbReference type="Proteomes" id="UP000285301"/>
    </source>
</evidence>
<dbReference type="PRINTS" id="PR00252">
    <property type="entry name" value="NRIONCHANNEL"/>
</dbReference>
<dbReference type="SUPFAM" id="SSF63712">
    <property type="entry name" value="Nicotinic receptor ligand binding domain-like"/>
    <property type="match status" value="1"/>
</dbReference>
<accession>A0A3S3RI92</accession>
<dbReference type="Pfam" id="PF02931">
    <property type="entry name" value="Neur_chan_LBD"/>
    <property type="match status" value="1"/>
</dbReference>
<keyword evidence="3" id="KW-0407">Ion channel</keyword>
<gene>
    <name evidence="5" type="ORF">B4U79_00988</name>
</gene>
<keyword evidence="3" id="KW-0813">Transport</keyword>
<dbReference type="GO" id="GO:0005230">
    <property type="term" value="F:extracellular ligand-gated monoatomic ion channel activity"/>
    <property type="evidence" value="ECO:0007669"/>
    <property type="project" value="InterPro"/>
</dbReference>
<dbReference type="GO" id="GO:0004888">
    <property type="term" value="F:transmembrane signaling receptor activity"/>
    <property type="evidence" value="ECO:0007669"/>
    <property type="project" value="InterPro"/>
</dbReference>
<evidence type="ECO:0000256" key="3">
    <source>
        <dbReference type="RuleBase" id="RU000687"/>
    </source>
</evidence>
<dbReference type="InterPro" id="IPR006202">
    <property type="entry name" value="Neur_chan_lig-bd"/>
</dbReference>
<feature type="domain" description="Neurotransmitter-gated ion-channel ligand-binding" evidence="4">
    <location>
        <begin position="11"/>
        <end position="172"/>
    </location>
</feature>
<dbReference type="GO" id="GO:0016020">
    <property type="term" value="C:membrane"/>
    <property type="evidence" value="ECO:0007669"/>
    <property type="project" value="UniProtKB-SubCell"/>
</dbReference>
<keyword evidence="6" id="KW-1185">Reference proteome</keyword>
<dbReference type="InterPro" id="IPR006201">
    <property type="entry name" value="Neur_channel"/>
</dbReference>
<comment type="subcellular location">
    <subcellularLocation>
        <location evidence="1">Membrane</location>
        <topology evidence="1">Multi-pass membrane protein</topology>
    </subcellularLocation>
</comment>
<name>A0A3S3RI92_9ACAR</name>
<dbReference type="InterPro" id="IPR018000">
    <property type="entry name" value="Neurotransmitter_ion_chnl_CS"/>
</dbReference>
<dbReference type="AlphaFoldDB" id="A0A3S3RI92"/>
<reference evidence="5 6" key="1">
    <citation type="journal article" date="2018" name="Gigascience">
        <title>Genomes of trombidid mites reveal novel predicted allergens and laterally-transferred genes associated with secondary metabolism.</title>
        <authorList>
            <person name="Dong X."/>
            <person name="Chaisiri K."/>
            <person name="Xia D."/>
            <person name="Armstrong S.D."/>
            <person name="Fang Y."/>
            <person name="Donnelly M.J."/>
            <person name="Kadowaki T."/>
            <person name="McGarry J.W."/>
            <person name="Darby A.C."/>
            <person name="Makepeace B.L."/>
        </authorList>
    </citation>
    <scope>NUCLEOTIDE SEQUENCE [LARGE SCALE GENOMIC DNA]</scope>
    <source>
        <strain evidence="5">UoL-WK</strain>
    </source>
</reference>
<keyword evidence="2" id="KW-0472">Membrane</keyword>
<organism evidence="5 6">
    <name type="scientific">Dinothrombium tinctorium</name>
    <dbReference type="NCBI Taxonomy" id="1965070"/>
    <lineage>
        <taxon>Eukaryota</taxon>
        <taxon>Metazoa</taxon>
        <taxon>Ecdysozoa</taxon>
        <taxon>Arthropoda</taxon>
        <taxon>Chelicerata</taxon>
        <taxon>Arachnida</taxon>
        <taxon>Acari</taxon>
        <taxon>Acariformes</taxon>
        <taxon>Trombidiformes</taxon>
        <taxon>Prostigmata</taxon>
        <taxon>Anystina</taxon>
        <taxon>Parasitengona</taxon>
        <taxon>Trombidioidea</taxon>
        <taxon>Trombidiidae</taxon>
        <taxon>Dinothrombium</taxon>
    </lineage>
</organism>
<protein>
    <submittedName>
        <fullName evidence="5">Glutamate-gated chloride channel-like protein</fullName>
    </submittedName>
</protein>
<keyword evidence="3" id="KW-0406">Ion transport</keyword>
<dbReference type="EMBL" id="NCKU01009388">
    <property type="protein sequence ID" value="RWS01331.1"/>
    <property type="molecule type" value="Genomic_DNA"/>
</dbReference>